<comment type="caution">
    <text evidence="2">The sequence shown here is derived from an EMBL/GenBank/DDBJ whole genome shotgun (WGS) entry which is preliminary data.</text>
</comment>
<organism evidence="2 3">
    <name type="scientific">Candidatus Reconcilbacillus cellulovorans</name>
    <dbReference type="NCBI Taxonomy" id="1906605"/>
    <lineage>
        <taxon>Bacteria</taxon>
        <taxon>Bacillati</taxon>
        <taxon>Bacillota</taxon>
        <taxon>Bacilli</taxon>
        <taxon>Bacillales</taxon>
        <taxon>Paenibacillaceae</taxon>
        <taxon>Candidatus Reconcilbacillus</taxon>
    </lineage>
</organism>
<dbReference type="InterPro" id="IPR043519">
    <property type="entry name" value="NT_sf"/>
</dbReference>
<evidence type="ECO:0000313" key="3">
    <source>
        <dbReference type="Proteomes" id="UP000243688"/>
    </source>
</evidence>
<dbReference type="EMBL" id="MOXJ01000010">
    <property type="protein sequence ID" value="PDO10694.1"/>
    <property type="molecule type" value="Genomic_DNA"/>
</dbReference>
<proteinExistence type="predicted"/>
<protein>
    <recommendedName>
        <fullName evidence="1">Polymerase beta nucleotidyltransferase domain-containing protein</fullName>
    </recommendedName>
</protein>
<dbReference type="SUPFAM" id="SSF81301">
    <property type="entry name" value="Nucleotidyltransferase"/>
    <property type="match status" value="1"/>
</dbReference>
<gene>
    <name evidence="2" type="ORF">BLM47_05650</name>
</gene>
<evidence type="ECO:0000313" key="2">
    <source>
        <dbReference type="EMBL" id="PDO10694.1"/>
    </source>
</evidence>
<sequence length="110" mass="12659">MGDGRAEDVRREGVLERVRRLVLSELEPWPVRVWLFGSWARGRQRRSSDIDVAVWPVRPLPADVLPKLRERLEESDVPYRVDVVDLSAVDPVFRSVVEREGILWKDGADG</sequence>
<name>A0A2A6E102_9BACL</name>
<dbReference type="Gene3D" id="3.30.460.10">
    <property type="entry name" value="Beta Polymerase, domain 2"/>
    <property type="match status" value="1"/>
</dbReference>
<evidence type="ECO:0000259" key="1">
    <source>
        <dbReference type="Pfam" id="PF18765"/>
    </source>
</evidence>
<feature type="domain" description="Polymerase beta nucleotidyltransferase" evidence="1">
    <location>
        <begin position="31"/>
        <end position="103"/>
    </location>
</feature>
<dbReference type="CDD" id="cd05403">
    <property type="entry name" value="NT_KNTase_like"/>
    <property type="match status" value="1"/>
</dbReference>
<accession>A0A2A6E102</accession>
<dbReference type="Pfam" id="PF18765">
    <property type="entry name" value="Polbeta"/>
    <property type="match status" value="1"/>
</dbReference>
<dbReference type="AlphaFoldDB" id="A0A2A6E102"/>
<dbReference type="InterPro" id="IPR041633">
    <property type="entry name" value="Polbeta"/>
</dbReference>
<reference evidence="2 3" key="1">
    <citation type="submission" date="2016-12" db="EMBL/GenBank/DDBJ databases">
        <title>Candidatus Reconcilibacillus cellulovorans genome.</title>
        <authorList>
            <person name="Kolinko S."/>
            <person name="Wu Y.-W."/>
            <person name="Tachea F."/>
            <person name="Denzel E."/>
            <person name="Hiras J."/>
            <person name="Baecker N."/>
            <person name="Chan L.J."/>
            <person name="Eichorst S.A."/>
            <person name="Frey D."/>
            <person name="Adams P.D."/>
            <person name="Pray T."/>
            <person name="Tanjore D."/>
            <person name="Petzold C.J."/>
            <person name="Gladden J.M."/>
            <person name="Simmons B.A."/>
            <person name="Singer S.W."/>
        </authorList>
    </citation>
    <scope>NUCLEOTIDE SEQUENCE [LARGE SCALE GENOMIC DNA]</scope>
    <source>
        <strain evidence="2">JTherm</strain>
    </source>
</reference>
<dbReference type="Proteomes" id="UP000243688">
    <property type="component" value="Unassembled WGS sequence"/>
</dbReference>